<comment type="caution">
    <text evidence="10">Lacks conserved residue(s) required for the propagation of feature annotation.</text>
</comment>
<dbReference type="GO" id="GO:0006285">
    <property type="term" value="P:base-excision repair, AP site formation"/>
    <property type="evidence" value="ECO:0007669"/>
    <property type="project" value="TreeGrafter"/>
</dbReference>
<keyword evidence="3" id="KW-0479">Metal-binding</keyword>
<evidence type="ECO:0000256" key="3">
    <source>
        <dbReference type="ARBA" id="ARBA00022723"/>
    </source>
</evidence>
<dbReference type="InterPro" id="IPR011257">
    <property type="entry name" value="DNA_glycosylase"/>
</dbReference>
<keyword evidence="12" id="KW-0255">Endonuclease</keyword>
<keyword evidence="5 10" id="KW-0378">Hydrolase</keyword>
<dbReference type="EC" id="4.2.99.18" evidence="10"/>
<evidence type="ECO:0000256" key="10">
    <source>
        <dbReference type="HAMAP-Rule" id="MF_00942"/>
    </source>
</evidence>
<evidence type="ECO:0000259" key="11">
    <source>
        <dbReference type="SMART" id="SM00478"/>
    </source>
</evidence>
<comment type="function">
    <text evidence="10">DNA repair enzyme that has both DNA N-glycosylase activity and AP-lyase activity. The DNA N-glycosylase activity releases various damaged pyrimidines from DNA by cleaving the N-glycosidic bond, leaving an AP (apurinic/apyrimidinic) site. The AP-lyase activity cleaves the phosphodiester bond 3' to the AP site by a beta-elimination, leaving a 3'-terminal unsaturated sugar and a product with a terminal 5'-phosphate.</text>
</comment>
<keyword evidence="8 10" id="KW-0234">DNA repair</keyword>
<dbReference type="SUPFAM" id="SSF48150">
    <property type="entry name" value="DNA-glycosylase"/>
    <property type="match status" value="1"/>
</dbReference>
<feature type="domain" description="HhH-GPD" evidence="11">
    <location>
        <begin position="45"/>
        <end position="193"/>
    </location>
</feature>
<name>A0A1G1ZA97_9BACT</name>
<evidence type="ECO:0000256" key="7">
    <source>
        <dbReference type="ARBA" id="ARBA00023014"/>
    </source>
</evidence>
<dbReference type="Proteomes" id="UP000176544">
    <property type="component" value="Unassembled WGS sequence"/>
</dbReference>
<dbReference type="CDD" id="cd00056">
    <property type="entry name" value="ENDO3c"/>
    <property type="match status" value="1"/>
</dbReference>
<dbReference type="InterPro" id="IPR003265">
    <property type="entry name" value="HhH-GPD_domain"/>
</dbReference>
<keyword evidence="9 10" id="KW-0326">Glycosidase</keyword>
<keyword evidence="4 10" id="KW-0227">DNA damage</keyword>
<reference evidence="12 13" key="1">
    <citation type="journal article" date="2016" name="Nat. Commun.">
        <title>Thousands of microbial genomes shed light on interconnected biogeochemical processes in an aquifer system.</title>
        <authorList>
            <person name="Anantharaman K."/>
            <person name="Brown C.T."/>
            <person name="Hug L.A."/>
            <person name="Sharon I."/>
            <person name="Castelle C.J."/>
            <person name="Probst A.J."/>
            <person name="Thomas B.C."/>
            <person name="Singh A."/>
            <person name="Wilkins M.J."/>
            <person name="Karaoz U."/>
            <person name="Brodie E.L."/>
            <person name="Williams K.H."/>
            <person name="Hubbard S.S."/>
            <person name="Banfield J.F."/>
        </authorList>
    </citation>
    <scope>NUCLEOTIDE SEQUENCE [LARGE SCALE GENOMIC DNA]</scope>
</reference>
<dbReference type="PROSITE" id="PS01155">
    <property type="entry name" value="ENDONUCLEASE_III_2"/>
    <property type="match status" value="1"/>
</dbReference>
<dbReference type="FunFam" id="1.10.340.30:FF:000001">
    <property type="entry name" value="Endonuclease III"/>
    <property type="match status" value="1"/>
</dbReference>
<dbReference type="PIRSF" id="PIRSF001435">
    <property type="entry name" value="Nth"/>
    <property type="match status" value="1"/>
</dbReference>
<dbReference type="GO" id="GO:0046872">
    <property type="term" value="F:metal ion binding"/>
    <property type="evidence" value="ECO:0007669"/>
    <property type="project" value="UniProtKB-KW"/>
</dbReference>
<evidence type="ECO:0000313" key="13">
    <source>
        <dbReference type="Proteomes" id="UP000176544"/>
    </source>
</evidence>
<dbReference type="Gene3D" id="1.10.1670.10">
    <property type="entry name" value="Helix-hairpin-Helix base-excision DNA repair enzymes (C-terminal)"/>
    <property type="match status" value="1"/>
</dbReference>
<keyword evidence="6" id="KW-0408">Iron</keyword>
<dbReference type="PANTHER" id="PTHR10359:SF18">
    <property type="entry name" value="ENDONUCLEASE III"/>
    <property type="match status" value="1"/>
</dbReference>
<dbReference type="NCBIfam" id="TIGR01083">
    <property type="entry name" value="nth"/>
    <property type="match status" value="1"/>
</dbReference>
<dbReference type="InterPro" id="IPR005759">
    <property type="entry name" value="Nth"/>
</dbReference>
<sequence>MTEKELKERKQRVSRLNSELKKLFPNAKIELNHKNPLELLVAVILSAQATDKKINEITEKLFKKYRKLDDYVNADPKEFEKDIRQSGFFRSKTKNVLGAVKRIKEVYGGKVPKTMEELLTLPGVARKTANIVLRNAYGVIEGIAVDTHVARLARKFDLTGFKDPVKIERDLMEILPRKEWGDFNHRLVLYGRHVCRRRVHNNCEDHPLTKIYPKAVNIWP</sequence>
<dbReference type="EMBL" id="MHJA01000006">
    <property type="protein sequence ID" value="OGY61573.1"/>
    <property type="molecule type" value="Genomic_DNA"/>
</dbReference>
<evidence type="ECO:0000256" key="1">
    <source>
        <dbReference type="ARBA" id="ARBA00008343"/>
    </source>
</evidence>
<comment type="catalytic activity">
    <reaction evidence="10">
        <text>2'-deoxyribonucleotide-(2'-deoxyribose 5'-phosphate)-2'-deoxyribonucleotide-DNA = a 3'-end 2'-deoxyribonucleotide-(2,3-dehydro-2,3-deoxyribose 5'-phosphate)-DNA + a 5'-end 5'-phospho-2'-deoxyribonucleoside-DNA + H(+)</text>
        <dbReference type="Rhea" id="RHEA:66592"/>
        <dbReference type="Rhea" id="RHEA-COMP:13180"/>
        <dbReference type="Rhea" id="RHEA-COMP:16897"/>
        <dbReference type="Rhea" id="RHEA-COMP:17067"/>
        <dbReference type="ChEBI" id="CHEBI:15378"/>
        <dbReference type="ChEBI" id="CHEBI:136412"/>
        <dbReference type="ChEBI" id="CHEBI:157695"/>
        <dbReference type="ChEBI" id="CHEBI:167181"/>
        <dbReference type="EC" id="4.2.99.18"/>
    </reaction>
</comment>
<protein>
    <recommendedName>
        <fullName evidence="10">Endonuclease III</fullName>
        <ecNumber evidence="10">4.2.99.18</ecNumber>
    </recommendedName>
    <alternativeName>
        <fullName evidence="10">DNA-(apurinic or apyrimidinic site) lyase</fullName>
    </alternativeName>
</protein>
<keyword evidence="7" id="KW-0411">Iron-sulfur</keyword>
<keyword evidence="10" id="KW-0238">DNA-binding</keyword>
<proteinExistence type="inferred from homology"/>
<accession>A0A1G1ZA97</accession>
<evidence type="ECO:0000256" key="8">
    <source>
        <dbReference type="ARBA" id="ARBA00023204"/>
    </source>
</evidence>
<evidence type="ECO:0000256" key="6">
    <source>
        <dbReference type="ARBA" id="ARBA00023004"/>
    </source>
</evidence>
<dbReference type="InterPro" id="IPR004036">
    <property type="entry name" value="Endonuclease-III-like_CS2"/>
</dbReference>
<dbReference type="Pfam" id="PF00730">
    <property type="entry name" value="HhH-GPD"/>
    <property type="match status" value="1"/>
</dbReference>
<evidence type="ECO:0000313" key="12">
    <source>
        <dbReference type="EMBL" id="OGY61573.1"/>
    </source>
</evidence>
<evidence type="ECO:0000256" key="5">
    <source>
        <dbReference type="ARBA" id="ARBA00022801"/>
    </source>
</evidence>
<dbReference type="SMART" id="SM00478">
    <property type="entry name" value="ENDO3c"/>
    <property type="match status" value="1"/>
</dbReference>
<dbReference type="Gene3D" id="1.10.340.30">
    <property type="entry name" value="Hypothetical protein, domain 2"/>
    <property type="match status" value="1"/>
</dbReference>
<evidence type="ECO:0000256" key="2">
    <source>
        <dbReference type="ARBA" id="ARBA00022485"/>
    </source>
</evidence>
<gene>
    <name evidence="10" type="primary">nth</name>
    <name evidence="12" type="ORF">A3I33_00430</name>
</gene>
<comment type="caution">
    <text evidence="12">The sequence shown here is derived from an EMBL/GenBank/DDBJ whole genome shotgun (WGS) entry which is preliminary data.</text>
</comment>
<dbReference type="GO" id="GO:0019104">
    <property type="term" value="F:DNA N-glycosylase activity"/>
    <property type="evidence" value="ECO:0007669"/>
    <property type="project" value="UniProtKB-UniRule"/>
</dbReference>
<comment type="cofactor">
    <cofactor evidence="10">
        <name>[4Fe-4S] cluster</name>
        <dbReference type="ChEBI" id="CHEBI:49883"/>
    </cofactor>
    <text evidence="10">Binds 1 [4Fe-4S] cluster.</text>
</comment>
<dbReference type="STRING" id="1797692.A3I33_00430"/>
<dbReference type="Pfam" id="PF00633">
    <property type="entry name" value="HHH"/>
    <property type="match status" value="1"/>
</dbReference>
<keyword evidence="12" id="KW-0540">Nuclease</keyword>
<dbReference type="InterPro" id="IPR023170">
    <property type="entry name" value="HhH_base_excis_C"/>
</dbReference>
<dbReference type="PANTHER" id="PTHR10359">
    <property type="entry name" value="A/G-SPECIFIC ADENINE GLYCOSYLASE/ENDONUCLEASE III"/>
    <property type="match status" value="1"/>
</dbReference>
<evidence type="ECO:0000256" key="4">
    <source>
        <dbReference type="ARBA" id="ARBA00022763"/>
    </source>
</evidence>
<keyword evidence="2" id="KW-0004">4Fe-4S</keyword>
<dbReference type="GO" id="GO:0051539">
    <property type="term" value="F:4 iron, 4 sulfur cluster binding"/>
    <property type="evidence" value="ECO:0007669"/>
    <property type="project" value="UniProtKB-KW"/>
</dbReference>
<dbReference type="GO" id="GO:0003677">
    <property type="term" value="F:DNA binding"/>
    <property type="evidence" value="ECO:0007669"/>
    <property type="project" value="UniProtKB-UniRule"/>
</dbReference>
<evidence type="ECO:0000256" key="9">
    <source>
        <dbReference type="ARBA" id="ARBA00023295"/>
    </source>
</evidence>
<dbReference type="AlphaFoldDB" id="A0A1G1ZA97"/>
<comment type="similarity">
    <text evidence="1 10">Belongs to the Nth/MutY family.</text>
</comment>
<dbReference type="HAMAP" id="MF_00942">
    <property type="entry name" value="Nth"/>
    <property type="match status" value="1"/>
</dbReference>
<dbReference type="InterPro" id="IPR000445">
    <property type="entry name" value="HhH_motif"/>
</dbReference>
<keyword evidence="10" id="KW-0456">Lyase</keyword>
<dbReference type="GO" id="GO:0140078">
    <property type="term" value="F:class I DNA-(apurinic or apyrimidinic site) endonuclease activity"/>
    <property type="evidence" value="ECO:0007669"/>
    <property type="project" value="UniProtKB-EC"/>
</dbReference>
<organism evidence="12 13">
    <name type="scientific">Candidatus Colwellbacteria bacterium RIFCSPLOWO2_02_FULL_45_11</name>
    <dbReference type="NCBI Taxonomy" id="1797692"/>
    <lineage>
        <taxon>Bacteria</taxon>
        <taxon>Candidatus Colwelliibacteriota</taxon>
    </lineage>
</organism>